<accession>M5U7V4</accession>
<gene>
    <name evidence="1" type="ORF">RSSM_01020</name>
</gene>
<evidence type="ECO:0000313" key="2">
    <source>
        <dbReference type="Proteomes" id="UP000011885"/>
    </source>
</evidence>
<reference evidence="1 2" key="1">
    <citation type="journal article" date="2013" name="Mar. Genomics">
        <title>Expression of sulfatases in Rhodopirellula baltica and the diversity of sulfatases in the genus Rhodopirellula.</title>
        <authorList>
            <person name="Wegner C.E."/>
            <person name="Richter-Heitmann T."/>
            <person name="Klindworth A."/>
            <person name="Klockow C."/>
            <person name="Richter M."/>
            <person name="Achstetter T."/>
            <person name="Glockner F.O."/>
            <person name="Harder J."/>
        </authorList>
    </citation>
    <scope>NUCLEOTIDE SEQUENCE [LARGE SCALE GENOMIC DNA]</scope>
    <source>
        <strain evidence="1 2">SM41</strain>
    </source>
</reference>
<name>M5U7V4_9BACT</name>
<proteinExistence type="predicted"/>
<protein>
    <submittedName>
        <fullName evidence="1">Secreted protein</fullName>
    </submittedName>
</protein>
<comment type="caution">
    <text evidence="1">The sequence shown here is derived from an EMBL/GenBank/DDBJ whole genome shotgun (WGS) entry which is preliminary data.</text>
</comment>
<dbReference type="EMBL" id="ANOH01000086">
    <property type="protein sequence ID" value="EMI57525.1"/>
    <property type="molecule type" value="Genomic_DNA"/>
</dbReference>
<evidence type="ECO:0000313" key="1">
    <source>
        <dbReference type="EMBL" id="EMI57525.1"/>
    </source>
</evidence>
<dbReference type="AlphaFoldDB" id="M5U7V4"/>
<sequence length="148" mass="16181">MHVRISVTVLSLCALTNVCVGAMTKSIETVRPRIAQRGTTIEVTIGGVSLADPQEIIFYQPGIRAIGLRTAEEPPRKRSLMHGGAVKEAVVCQFEIAPDCPPGEHAFRLRTSTELTQIATFHVTPFPVMDENEEGHNNNDTMENALDV</sequence>
<feature type="non-terminal residue" evidence="1">
    <location>
        <position position="148"/>
    </location>
</feature>
<keyword evidence="2" id="KW-1185">Reference proteome</keyword>
<dbReference type="Proteomes" id="UP000011885">
    <property type="component" value="Unassembled WGS sequence"/>
</dbReference>
<organism evidence="1 2">
    <name type="scientific">Rhodopirellula sallentina SM41</name>
    <dbReference type="NCBI Taxonomy" id="1263870"/>
    <lineage>
        <taxon>Bacteria</taxon>
        <taxon>Pseudomonadati</taxon>
        <taxon>Planctomycetota</taxon>
        <taxon>Planctomycetia</taxon>
        <taxon>Pirellulales</taxon>
        <taxon>Pirellulaceae</taxon>
        <taxon>Rhodopirellula</taxon>
    </lineage>
</organism>